<protein>
    <submittedName>
        <fullName evidence="1">Uncharacterized protein</fullName>
    </submittedName>
</protein>
<gene>
    <name evidence="1" type="ORF">ROI90_08815</name>
</gene>
<evidence type="ECO:0000313" key="2">
    <source>
        <dbReference type="Proteomes" id="UP001250698"/>
    </source>
</evidence>
<reference evidence="1 2" key="1">
    <citation type="submission" date="2023-10" db="EMBL/GenBank/DDBJ databases">
        <title>Hymenobacter endophyticus sp. nov., an isolate from the leaf tissues of wheat.</title>
        <authorList>
            <person name="Dai Y."/>
        </authorList>
    </citation>
    <scope>NUCLEOTIDE SEQUENCE [LARGE SCALE GENOMIC DNA]</scope>
    <source>
        <strain evidence="1 2">ZK17L-C2</strain>
    </source>
</reference>
<proteinExistence type="predicted"/>
<sequence length="129" mass="14691">MATTLTILACKPTISEQTCKSFRVGKFAFRPTGGPAGLSYLIDRNDSIQTETEEQTGYVTTLRVKWVNSCTYQLSYLSSTKVLPESVQRLRKAVPLTTEIMAGNERYYIFRSQRTSVEPIFVDTIWVRH</sequence>
<dbReference type="EMBL" id="JAWDJT010000004">
    <property type="protein sequence ID" value="MDU0370490.1"/>
    <property type="molecule type" value="Genomic_DNA"/>
</dbReference>
<organism evidence="1 2">
    <name type="scientific">Hymenobacter endophyticus</name>
    <dbReference type="NCBI Taxonomy" id="3076335"/>
    <lineage>
        <taxon>Bacteria</taxon>
        <taxon>Pseudomonadati</taxon>
        <taxon>Bacteroidota</taxon>
        <taxon>Cytophagia</taxon>
        <taxon>Cytophagales</taxon>
        <taxon>Hymenobacteraceae</taxon>
        <taxon>Hymenobacter</taxon>
    </lineage>
</organism>
<keyword evidence="2" id="KW-1185">Reference proteome</keyword>
<dbReference type="RefSeq" id="WP_315997970.1">
    <property type="nucleotide sequence ID" value="NZ_JAWDJT010000004.1"/>
</dbReference>
<evidence type="ECO:0000313" key="1">
    <source>
        <dbReference type="EMBL" id="MDU0370490.1"/>
    </source>
</evidence>
<comment type="caution">
    <text evidence="1">The sequence shown here is derived from an EMBL/GenBank/DDBJ whole genome shotgun (WGS) entry which is preliminary data.</text>
</comment>
<dbReference type="Proteomes" id="UP001250698">
    <property type="component" value="Unassembled WGS sequence"/>
</dbReference>
<accession>A0ABU3TGM2</accession>
<name>A0ABU3TGM2_9BACT</name>